<accession>A0A109BIF1</accession>
<dbReference type="EMBL" id="LMTR01000049">
    <property type="protein sequence ID" value="KWT69095.1"/>
    <property type="molecule type" value="Genomic_DNA"/>
</dbReference>
<reference evidence="2 3" key="1">
    <citation type="submission" date="2015-10" db="EMBL/GenBank/DDBJ databases">
        <title>Transcriptomic analysis of a linuron degrading triple-species bacterial consortium.</title>
        <authorList>
            <person name="Albers P."/>
        </authorList>
    </citation>
    <scope>NUCLEOTIDE SEQUENCE [LARGE SCALE GENOMIC DNA]</scope>
    <source>
        <strain evidence="2 3">WDL6</strain>
    </source>
</reference>
<keyword evidence="3" id="KW-1185">Reference proteome</keyword>
<proteinExistence type="predicted"/>
<protein>
    <recommendedName>
        <fullName evidence="4">DUF3558 domain-containing protein</fullName>
    </recommendedName>
</protein>
<evidence type="ECO:0000313" key="2">
    <source>
        <dbReference type="EMBL" id="KWT69095.1"/>
    </source>
</evidence>
<evidence type="ECO:0000256" key="1">
    <source>
        <dbReference type="SAM" id="SignalP"/>
    </source>
</evidence>
<dbReference type="OrthoDB" id="9832785at2"/>
<dbReference type="PATRIC" id="fig|121290.4.peg.239"/>
<name>A0A109BIF1_HYPSL</name>
<dbReference type="AlphaFoldDB" id="A0A109BIF1"/>
<keyword evidence="1" id="KW-0732">Signal</keyword>
<feature type="chain" id="PRO_5007132605" description="DUF3558 domain-containing protein" evidence="1">
    <location>
        <begin position="21"/>
        <end position="152"/>
    </location>
</feature>
<organism evidence="2 3">
    <name type="scientific">Hyphomicrobium sulfonivorans</name>
    <dbReference type="NCBI Taxonomy" id="121290"/>
    <lineage>
        <taxon>Bacteria</taxon>
        <taxon>Pseudomonadati</taxon>
        <taxon>Pseudomonadota</taxon>
        <taxon>Alphaproteobacteria</taxon>
        <taxon>Hyphomicrobiales</taxon>
        <taxon>Hyphomicrobiaceae</taxon>
        <taxon>Hyphomicrobium</taxon>
    </lineage>
</organism>
<sequence>MRIVLAVMIVTGLVGGRAFAAPMACELVSAADMSAVLGSAVDAVADDRGGQTKCTYETSGGELGAPYAEVQLNWGDGDAGMKGAGIMESELGPAMGRLAGLGDQATTVGPMILIRRGDDLITLVISGIADNTNAAKRIYSLIDARLPKATTP</sequence>
<comment type="caution">
    <text evidence="2">The sequence shown here is derived from an EMBL/GenBank/DDBJ whole genome shotgun (WGS) entry which is preliminary data.</text>
</comment>
<dbReference type="Proteomes" id="UP000059074">
    <property type="component" value="Unassembled WGS sequence"/>
</dbReference>
<feature type="signal peptide" evidence="1">
    <location>
        <begin position="1"/>
        <end position="20"/>
    </location>
</feature>
<gene>
    <name evidence="2" type="ORF">APY04_1701</name>
</gene>
<evidence type="ECO:0000313" key="3">
    <source>
        <dbReference type="Proteomes" id="UP000059074"/>
    </source>
</evidence>
<dbReference type="STRING" id="121290.APY04_1701"/>
<evidence type="ECO:0008006" key="4">
    <source>
        <dbReference type="Google" id="ProtNLM"/>
    </source>
</evidence>
<dbReference type="RefSeq" id="WP_068461526.1">
    <property type="nucleotide sequence ID" value="NZ_LMTR01000049.1"/>
</dbReference>